<evidence type="ECO:0000256" key="2">
    <source>
        <dbReference type="ARBA" id="ARBA00023043"/>
    </source>
</evidence>
<dbReference type="SUPFAM" id="SSF48403">
    <property type="entry name" value="Ankyrin repeat"/>
    <property type="match status" value="1"/>
</dbReference>
<evidence type="ECO:0000256" key="1">
    <source>
        <dbReference type="ARBA" id="ARBA00022737"/>
    </source>
</evidence>
<evidence type="ECO:0000313" key="5">
    <source>
        <dbReference type="Proteomes" id="UP000799770"/>
    </source>
</evidence>
<keyword evidence="5" id="KW-1185">Reference proteome</keyword>
<dbReference type="SMART" id="SM00248">
    <property type="entry name" value="ANK"/>
    <property type="match status" value="4"/>
</dbReference>
<keyword evidence="1" id="KW-0677">Repeat</keyword>
<dbReference type="AlphaFoldDB" id="A0A6A5ZNW6"/>
<reference evidence="4" key="1">
    <citation type="journal article" date="2020" name="Stud. Mycol.">
        <title>101 Dothideomycetes genomes: a test case for predicting lifestyles and emergence of pathogens.</title>
        <authorList>
            <person name="Haridas S."/>
            <person name="Albert R."/>
            <person name="Binder M."/>
            <person name="Bloem J."/>
            <person name="Labutti K."/>
            <person name="Salamov A."/>
            <person name="Andreopoulos B."/>
            <person name="Baker S."/>
            <person name="Barry K."/>
            <person name="Bills G."/>
            <person name="Bluhm B."/>
            <person name="Cannon C."/>
            <person name="Castanera R."/>
            <person name="Culley D."/>
            <person name="Daum C."/>
            <person name="Ezra D."/>
            <person name="Gonzalez J."/>
            <person name="Henrissat B."/>
            <person name="Kuo A."/>
            <person name="Liang C."/>
            <person name="Lipzen A."/>
            <person name="Lutzoni F."/>
            <person name="Magnuson J."/>
            <person name="Mondo S."/>
            <person name="Nolan M."/>
            <person name="Ohm R."/>
            <person name="Pangilinan J."/>
            <person name="Park H.-J."/>
            <person name="Ramirez L."/>
            <person name="Alfaro M."/>
            <person name="Sun H."/>
            <person name="Tritt A."/>
            <person name="Yoshinaga Y."/>
            <person name="Zwiers L.-H."/>
            <person name="Turgeon B."/>
            <person name="Goodwin S."/>
            <person name="Spatafora J."/>
            <person name="Crous P."/>
            <person name="Grigoriev I."/>
        </authorList>
    </citation>
    <scope>NUCLEOTIDE SEQUENCE</scope>
    <source>
        <strain evidence="4">CBS 627.86</strain>
    </source>
</reference>
<dbReference type="PANTHER" id="PTHR24173:SF74">
    <property type="entry name" value="ANKYRIN REPEAT DOMAIN-CONTAINING PROTEIN 16"/>
    <property type="match status" value="1"/>
</dbReference>
<dbReference type="Gene3D" id="1.25.40.20">
    <property type="entry name" value="Ankyrin repeat-containing domain"/>
    <property type="match status" value="2"/>
</dbReference>
<dbReference type="InterPro" id="IPR036770">
    <property type="entry name" value="Ankyrin_rpt-contain_sf"/>
</dbReference>
<dbReference type="InterPro" id="IPR002110">
    <property type="entry name" value="Ankyrin_rpt"/>
</dbReference>
<dbReference type="EMBL" id="ML977314">
    <property type="protein sequence ID" value="KAF2119928.1"/>
    <property type="molecule type" value="Genomic_DNA"/>
</dbReference>
<accession>A0A6A5ZNW6</accession>
<dbReference type="PANTHER" id="PTHR24173">
    <property type="entry name" value="ANKYRIN REPEAT CONTAINING"/>
    <property type="match status" value="1"/>
</dbReference>
<feature type="repeat" description="ANK" evidence="3">
    <location>
        <begin position="55"/>
        <end position="84"/>
    </location>
</feature>
<dbReference type="OrthoDB" id="341259at2759"/>
<gene>
    <name evidence="4" type="ORF">BDV96DRAFT_595536</name>
</gene>
<dbReference type="Proteomes" id="UP000799770">
    <property type="component" value="Unassembled WGS sequence"/>
</dbReference>
<sequence>MDKKFAAAYKEGLITPSNCPTPLYFAAYFGLVKVARYIISQGFVSLDATTWMYPTALGIATSGGDISMMILLLEAGVNIDAPDHIGLVPVIVAVYSLEYAALERLISAGARYRFVEVLEAILDMGDEELFPTGRNLPDIQDRHRLLRTLLSSKSAQGQKIVFAHCMSEETEVDIFESIFHFIFYKIFGCRLRVYVRCPGRSDLISDLDLILKHGARKFINVRDAAGLTPLLHLVSRYLARYRRLRRTINALVDNGADVYAKALTGHNCLHLLSTHEFNDEVAGDYARRLLDVGFNSHYDRSDYPAHLRPMESNESMAFNVGLKTNIRDVVWEWSAN</sequence>
<proteinExistence type="predicted"/>
<evidence type="ECO:0000256" key="3">
    <source>
        <dbReference type="PROSITE-ProRule" id="PRU00023"/>
    </source>
</evidence>
<protein>
    <submittedName>
        <fullName evidence="4">Ankyrin repeat-containing domain protein</fullName>
    </submittedName>
</protein>
<organism evidence="4 5">
    <name type="scientific">Lophiotrema nucula</name>
    <dbReference type="NCBI Taxonomy" id="690887"/>
    <lineage>
        <taxon>Eukaryota</taxon>
        <taxon>Fungi</taxon>
        <taxon>Dikarya</taxon>
        <taxon>Ascomycota</taxon>
        <taxon>Pezizomycotina</taxon>
        <taxon>Dothideomycetes</taxon>
        <taxon>Pleosporomycetidae</taxon>
        <taxon>Pleosporales</taxon>
        <taxon>Lophiotremataceae</taxon>
        <taxon>Lophiotrema</taxon>
    </lineage>
</organism>
<name>A0A6A5ZNW6_9PLEO</name>
<keyword evidence="2 3" id="KW-0040">ANK repeat</keyword>
<evidence type="ECO:0000313" key="4">
    <source>
        <dbReference type="EMBL" id="KAF2119928.1"/>
    </source>
</evidence>
<dbReference type="PROSITE" id="PS50088">
    <property type="entry name" value="ANK_REPEAT"/>
    <property type="match status" value="1"/>
</dbReference>